<accession>E4YU10</accession>
<feature type="domain" description="Protein kinase" evidence="1">
    <location>
        <begin position="12"/>
        <end position="298"/>
    </location>
</feature>
<dbReference type="PROSITE" id="PS50011">
    <property type="entry name" value="PROTEIN_KINASE_DOM"/>
    <property type="match status" value="1"/>
</dbReference>
<dbReference type="GO" id="GO:0044773">
    <property type="term" value="P:mitotic DNA damage checkpoint signaling"/>
    <property type="evidence" value="ECO:0007669"/>
    <property type="project" value="TreeGrafter"/>
</dbReference>
<evidence type="ECO:0000259" key="1">
    <source>
        <dbReference type="PROSITE" id="PS50011"/>
    </source>
</evidence>
<proteinExistence type="predicted"/>
<organism evidence="2">
    <name type="scientific">Oikopleura dioica</name>
    <name type="common">Tunicate</name>
    <dbReference type="NCBI Taxonomy" id="34765"/>
    <lineage>
        <taxon>Eukaryota</taxon>
        <taxon>Metazoa</taxon>
        <taxon>Chordata</taxon>
        <taxon>Tunicata</taxon>
        <taxon>Appendicularia</taxon>
        <taxon>Copelata</taxon>
        <taxon>Oikopleuridae</taxon>
        <taxon>Oikopleura</taxon>
    </lineage>
</organism>
<dbReference type="EMBL" id="FN655375">
    <property type="protein sequence ID" value="CBY38949.1"/>
    <property type="molecule type" value="Genomic_DNA"/>
</dbReference>
<dbReference type="PANTHER" id="PTHR44167:SF24">
    <property type="entry name" value="SERINE_THREONINE-PROTEIN KINASE CHK2"/>
    <property type="match status" value="1"/>
</dbReference>
<dbReference type="GO" id="GO:0005737">
    <property type="term" value="C:cytoplasm"/>
    <property type="evidence" value="ECO:0007669"/>
    <property type="project" value="TreeGrafter"/>
</dbReference>
<dbReference type="SMART" id="SM00220">
    <property type="entry name" value="S_TKc"/>
    <property type="match status" value="1"/>
</dbReference>
<protein>
    <recommendedName>
        <fullName evidence="1">Protein kinase domain-containing protein</fullName>
    </recommendedName>
</protein>
<dbReference type="Proteomes" id="UP000011014">
    <property type="component" value="Unassembled WGS sequence"/>
</dbReference>
<dbReference type="AlphaFoldDB" id="E4YU10"/>
<dbReference type="Gene3D" id="1.10.510.10">
    <property type="entry name" value="Transferase(Phosphotransferase) domain 1"/>
    <property type="match status" value="1"/>
</dbReference>
<sequence length="439" mass="50217">MEETGTWNLKNELKEKLLSEGGEAIVLNKNFGENLIALRIAVFDPFLFTKQFGAGQIKWRTHLISDFGTATDNEEDAALVVPVHKNVIRNFANIEIFDSGDEEEEDCLGWITIMEKCDGNLREKLKNGNATLKERKKIATGIKSGFEFLRKVGINHSDKKLANFLLIGDVVKVCDFGLVWELSGRKSYRKLGYTRRGTKYRDTRALFAGTPGFTHGYQIGGFGAADNDYFLFLFCDWKTIWSLNYRPIDNQEKTEIDKIILNCGVQNINDKYDVIFNITKIISLENVSGSFVIDDPNLTKSCQMSNLKQQMTKCNNLTMQNLTKNILDQKLSNLCVPISVTALLRFAIKNDLSFFDKDGDYTFEKILTNLTMRVYPRSLAGLNLNPKNEESQFQMNNIETLLERICKKTFLKDSGWEIIRKRSHGYHEESICEFEKGNF</sequence>
<dbReference type="GO" id="GO:0004674">
    <property type="term" value="F:protein serine/threonine kinase activity"/>
    <property type="evidence" value="ECO:0007669"/>
    <property type="project" value="TreeGrafter"/>
</dbReference>
<gene>
    <name evidence="2" type="ORF">GSOID_T00019484001</name>
</gene>
<evidence type="ECO:0000313" key="2">
    <source>
        <dbReference type="EMBL" id="CBY38949.1"/>
    </source>
</evidence>
<dbReference type="InterPro" id="IPR000719">
    <property type="entry name" value="Prot_kinase_dom"/>
</dbReference>
<dbReference type="InterPro" id="IPR011009">
    <property type="entry name" value="Kinase-like_dom_sf"/>
</dbReference>
<dbReference type="SUPFAM" id="SSF56112">
    <property type="entry name" value="Protein kinase-like (PK-like)"/>
    <property type="match status" value="1"/>
</dbReference>
<dbReference type="PANTHER" id="PTHR44167">
    <property type="entry name" value="OVARIAN-SPECIFIC SERINE/THREONINE-PROTEIN KINASE LOK-RELATED"/>
    <property type="match status" value="1"/>
</dbReference>
<reference evidence="2" key="1">
    <citation type="journal article" date="2010" name="Science">
        <title>Plasticity of animal genome architecture unmasked by rapid evolution of a pelagic tunicate.</title>
        <authorList>
            <person name="Denoeud F."/>
            <person name="Henriet S."/>
            <person name="Mungpakdee S."/>
            <person name="Aury J.M."/>
            <person name="Da Silva C."/>
            <person name="Brinkmann H."/>
            <person name="Mikhaleva J."/>
            <person name="Olsen L.C."/>
            <person name="Jubin C."/>
            <person name="Canestro C."/>
            <person name="Bouquet J.M."/>
            <person name="Danks G."/>
            <person name="Poulain J."/>
            <person name="Campsteijn C."/>
            <person name="Adamski M."/>
            <person name="Cross I."/>
            <person name="Yadetie F."/>
            <person name="Muffato M."/>
            <person name="Louis A."/>
            <person name="Butcher S."/>
            <person name="Tsagkogeorga G."/>
            <person name="Konrad A."/>
            <person name="Singh S."/>
            <person name="Jensen M.F."/>
            <person name="Cong E.H."/>
            <person name="Eikeseth-Otteraa H."/>
            <person name="Noel B."/>
            <person name="Anthouard V."/>
            <person name="Porcel B.M."/>
            <person name="Kachouri-Lafond R."/>
            <person name="Nishino A."/>
            <person name="Ugolini M."/>
            <person name="Chourrout P."/>
            <person name="Nishida H."/>
            <person name="Aasland R."/>
            <person name="Huzurbazar S."/>
            <person name="Westhof E."/>
            <person name="Delsuc F."/>
            <person name="Lehrach H."/>
            <person name="Reinhardt R."/>
            <person name="Weissenbach J."/>
            <person name="Roy S.W."/>
            <person name="Artiguenave F."/>
            <person name="Postlethwait J.H."/>
            <person name="Manak J.R."/>
            <person name="Thompson E.M."/>
            <person name="Jaillon O."/>
            <person name="Du Pasquier L."/>
            <person name="Boudinot P."/>
            <person name="Liberles D.A."/>
            <person name="Volff J.N."/>
            <person name="Philippe H."/>
            <person name="Lenhard B."/>
            <person name="Roest Crollius H."/>
            <person name="Wincker P."/>
            <person name="Chourrout D."/>
        </authorList>
    </citation>
    <scope>NUCLEOTIDE SEQUENCE [LARGE SCALE GENOMIC DNA]</scope>
</reference>
<dbReference type="GO" id="GO:0005524">
    <property type="term" value="F:ATP binding"/>
    <property type="evidence" value="ECO:0007669"/>
    <property type="project" value="InterPro"/>
</dbReference>
<dbReference type="Pfam" id="PF00069">
    <property type="entry name" value="Pkinase"/>
    <property type="match status" value="1"/>
</dbReference>
<name>E4YU10_OIKDI</name>
<dbReference type="GO" id="GO:0005634">
    <property type="term" value="C:nucleus"/>
    <property type="evidence" value="ECO:0007669"/>
    <property type="project" value="TreeGrafter"/>
</dbReference>